<feature type="transmembrane region" description="Helical" evidence="9">
    <location>
        <begin position="354"/>
        <end position="374"/>
    </location>
</feature>
<keyword evidence="7 9" id="KW-0472">Membrane</keyword>
<keyword evidence="2" id="KW-1003">Cell membrane</keyword>
<feature type="transmembrane region" description="Helical" evidence="9">
    <location>
        <begin position="175"/>
        <end position="191"/>
    </location>
</feature>
<dbReference type="PANTHER" id="PTHR33908">
    <property type="entry name" value="MANNOSYLTRANSFERASE YKCB-RELATED"/>
    <property type="match status" value="1"/>
</dbReference>
<name>A0A9E4ZHY3_9EURY</name>
<keyword evidence="3" id="KW-0328">Glycosyltransferase</keyword>
<feature type="transmembrane region" description="Helical" evidence="9">
    <location>
        <begin position="292"/>
        <end position="318"/>
    </location>
</feature>
<dbReference type="GO" id="GO:0005886">
    <property type="term" value="C:plasma membrane"/>
    <property type="evidence" value="ECO:0007669"/>
    <property type="project" value="UniProtKB-SubCell"/>
</dbReference>
<sequence>MITMGKKQGKQTKRKADVHDNGGDLDSGIFTSARPGASLFDTIAAPIKTSRYVQALLGLTIIGFLLRFYNLGGNSLWLDEASTLTFARQSLIGIWESTAGGEFNPPLFYWLEHGMLLFGESEFVLRFLPALFGVLTIPVVYFIGTEFRDRNVGLIAAALLAFSPFHIFYSQEARAYAPMLFFFSLALLFYVRASKSDDVRSWVLFGVFSAVAFWMHFYAIVPVAVLILYALVTHAGAIRSDPRSARNLALSVIAFVVASLPLLIVTVNLFMVRTSSAPTFGIQGFDVIYQTLLQISGFGDLILVLFVILFVIGVAYTWREDRNGALLLVFMMVLPLAASLVLSSRMPMIPRYLIYLLPVYFVGIAATYPALYALVRDRRAVYLVIAAALLISTPFLSTYYTTPQKNDWRGFSADLGGMTGEGDLVVVLPPYMAQPLDYYYSNATDGTLELGATTGEDLATIRGLHPGRQAFYVVTSDIFAVDPTGDAVGWLEENSEFAGQHTGIFLFRSA</sequence>
<gene>
    <name evidence="11" type="ORF">FKB36_06710</name>
</gene>
<organism evidence="11 12">
    <name type="scientific">Methanoculleus formosensis</name>
    <dbReference type="NCBI Taxonomy" id="2590886"/>
    <lineage>
        <taxon>Archaea</taxon>
        <taxon>Methanobacteriati</taxon>
        <taxon>Methanobacteriota</taxon>
        <taxon>Stenosarchaea group</taxon>
        <taxon>Methanomicrobia</taxon>
        <taxon>Methanomicrobiales</taxon>
        <taxon>Methanomicrobiaceae</taxon>
        <taxon>Methanoculleus</taxon>
    </lineage>
</organism>
<dbReference type="InterPro" id="IPR050297">
    <property type="entry name" value="LipidA_mod_glycosyltrf_83"/>
</dbReference>
<keyword evidence="5 9" id="KW-0812">Transmembrane</keyword>
<dbReference type="EMBL" id="VHLL01000003">
    <property type="protein sequence ID" value="MCT8337193.1"/>
    <property type="molecule type" value="Genomic_DNA"/>
</dbReference>
<feature type="transmembrane region" description="Helical" evidence="9">
    <location>
        <begin position="380"/>
        <end position="400"/>
    </location>
</feature>
<feature type="transmembrane region" description="Helical" evidence="9">
    <location>
        <begin position="123"/>
        <end position="144"/>
    </location>
</feature>
<feature type="transmembrane region" description="Helical" evidence="9">
    <location>
        <begin position="52"/>
        <end position="69"/>
    </location>
</feature>
<dbReference type="GO" id="GO:0008610">
    <property type="term" value="P:lipid biosynthetic process"/>
    <property type="evidence" value="ECO:0007669"/>
    <property type="project" value="UniProtKB-ARBA"/>
</dbReference>
<feature type="transmembrane region" description="Helical" evidence="9">
    <location>
        <begin position="252"/>
        <end position="271"/>
    </location>
</feature>
<keyword evidence="12" id="KW-1185">Reference proteome</keyword>
<reference evidence="11" key="1">
    <citation type="submission" date="2019-06" db="EMBL/GenBank/DDBJ databases">
        <title>Methanoculleus strain from Tamsui River, Taipei, Taiwan.</title>
        <authorList>
            <person name="You Y.-T."/>
            <person name="Chen S.-C."/>
            <person name="Lai S.-J."/>
            <person name="Lee Y.-C."/>
            <person name="Lai M.-C."/>
        </authorList>
    </citation>
    <scope>NUCLEOTIDE SEQUENCE</scope>
    <source>
        <strain evidence="11">Afa-1</strain>
    </source>
</reference>
<accession>A0A9E4ZHY3</accession>
<dbReference type="InterPro" id="IPR038731">
    <property type="entry name" value="RgtA/B/C-like"/>
</dbReference>
<dbReference type="Proteomes" id="UP001065682">
    <property type="component" value="Unassembled WGS sequence"/>
</dbReference>
<evidence type="ECO:0000256" key="3">
    <source>
        <dbReference type="ARBA" id="ARBA00022676"/>
    </source>
</evidence>
<evidence type="ECO:0000256" key="5">
    <source>
        <dbReference type="ARBA" id="ARBA00022692"/>
    </source>
</evidence>
<feature type="domain" description="Glycosyltransferase RgtA/B/C/D-like" evidence="10">
    <location>
        <begin position="105"/>
        <end position="259"/>
    </location>
</feature>
<evidence type="ECO:0000256" key="8">
    <source>
        <dbReference type="SAM" id="MobiDB-lite"/>
    </source>
</evidence>
<evidence type="ECO:0000256" key="1">
    <source>
        <dbReference type="ARBA" id="ARBA00004651"/>
    </source>
</evidence>
<keyword evidence="6 9" id="KW-1133">Transmembrane helix</keyword>
<proteinExistence type="predicted"/>
<feature type="transmembrane region" description="Helical" evidence="9">
    <location>
        <begin position="203"/>
        <end position="232"/>
    </location>
</feature>
<dbReference type="GO" id="GO:0016763">
    <property type="term" value="F:pentosyltransferase activity"/>
    <property type="evidence" value="ECO:0007669"/>
    <property type="project" value="TreeGrafter"/>
</dbReference>
<evidence type="ECO:0000313" key="11">
    <source>
        <dbReference type="EMBL" id="MCT8337193.1"/>
    </source>
</evidence>
<keyword evidence="4" id="KW-0808">Transferase</keyword>
<evidence type="ECO:0000256" key="7">
    <source>
        <dbReference type="ARBA" id="ARBA00023136"/>
    </source>
</evidence>
<feature type="transmembrane region" description="Helical" evidence="9">
    <location>
        <begin position="324"/>
        <end position="342"/>
    </location>
</feature>
<comment type="caution">
    <text evidence="11">The sequence shown here is derived from an EMBL/GenBank/DDBJ whole genome shotgun (WGS) entry which is preliminary data.</text>
</comment>
<feature type="transmembrane region" description="Helical" evidence="9">
    <location>
        <begin position="151"/>
        <end position="169"/>
    </location>
</feature>
<evidence type="ECO:0000259" key="10">
    <source>
        <dbReference type="Pfam" id="PF13231"/>
    </source>
</evidence>
<protein>
    <submittedName>
        <fullName evidence="11">Phospholipid carrier-dependent glycosyltransferase</fullName>
    </submittedName>
</protein>
<dbReference type="PANTHER" id="PTHR33908:SF11">
    <property type="entry name" value="MEMBRANE PROTEIN"/>
    <property type="match status" value="1"/>
</dbReference>
<comment type="subcellular location">
    <subcellularLocation>
        <location evidence="1">Cell membrane</location>
        <topology evidence="1">Multi-pass membrane protein</topology>
    </subcellularLocation>
</comment>
<evidence type="ECO:0000256" key="4">
    <source>
        <dbReference type="ARBA" id="ARBA00022679"/>
    </source>
</evidence>
<dbReference type="Pfam" id="PF13231">
    <property type="entry name" value="PMT_2"/>
    <property type="match status" value="1"/>
</dbReference>
<evidence type="ECO:0000313" key="12">
    <source>
        <dbReference type="Proteomes" id="UP001065682"/>
    </source>
</evidence>
<evidence type="ECO:0000256" key="9">
    <source>
        <dbReference type="SAM" id="Phobius"/>
    </source>
</evidence>
<feature type="region of interest" description="Disordered" evidence="8">
    <location>
        <begin position="1"/>
        <end position="20"/>
    </location>
</feature>
<dbReference type="AlphaFoldDB" id="A0A9E4ZHY3"/>
<evidence type="ECO:0000256" key="6">
    <source>
        <dbReference type="ARBA" id="ARBA00022989"/>
    </source>
</evidence>
<evidence type="ECO:0000256" key="2">
    <source>
        <dbReference type="ARBA" id="ARBA00022475"/>
    </source>
</evidence>